<dbReference type="PANTHER" id="PTHR43751:SF3">
    <property type="entry name" value="SULFATASE N-TERMINAL DOMAIN-CONTAINING PROTEIN"/>
    <property type="match status" value="1"/>
</dbReference>
<protein>
    <submittedName>
        <fullName evidence="4">Choline-sulfatase</fullName>
    </submittedName>
</protein>
<keyword evidence="5" id="KW-1185">Reference proteome</keyword>
<evidence type="ECO:0000256" key="2">
    <source>
        <dbReference type="SAM" id="SignalP"/>
    </source>
</evidence>
<keyword evidence="2" id="KW-0732">Signal</keyword>
<dbReference type="InterPro" id="IPR052701">
    <property type="entry name" value="GAG_Ulvan_Degrading_Sulfatases"/>
</dbReference>
<feature type="signal peptide" evidence="2">
    <location>
        <begin position="1"/>
        <end position="30"/>
    </location>
</feature>
<dbReference type="PROSITE" id="PS51257">
    <property type="entry name" value="PROKAR_LIPOPROTEIN"/>
    <property type="match status" value="1"/>
</dbReference>
<reference evidence="4 5" key="1">
    <citation type="submission" date="2015-03" db="EMBL/GenBank/DDBJ databases">
        <title>Genome assembly of Sandaracinus amylolyticus DSM 53668.</title>
        <authorList>
            <person name="Sharma G."/>
            <person name="Subramanian S."/>
        </authorList>
    </citation>
    <scope>NUCLEOTIDE SEQUENCE [LARGE SCALE GENOMIC DNA]</scope>
    <source>
        <strain evidence="4 5">DSM 53668</strain>
    </source>
</reference>
<proteinExistence type="predicted"/>
<accession>A0A0F6W578</accession>
<evidence type="ECO:0000256" key="1">
    <source>
        <dbReference type="SAM" id="MobiDB-lite"/>
    </source>
</evidence>
<feature type="compositionally biased region" description="Basic and acidic residues" evidence="1">
    <location>
        <begin position="748"/>
        <end position="763"/>
    </location>
</feature>
<dbReference type="Proteomes" id="UP000034883">
    <property type="component" value="Chromosome"/>
</dbReference>
<dbReference type="InterPro" id="IPR017850">
    <property type="entry name" value="Alkaline_phosphatase_core_sf"/>
</dbReference>
<dbReference type="RefSeq" id="WP_053235012.1">
    <property type="nucleotide sequence ID" value="NZ_CP011125.1"/>
</dbReference>
<dbReference type="STRING" id="927083.DB32_004942"/>
<dbReference type="Gene3D" id="3.40.720.10">
    <property type="entry name" value="Alkaline Phosphatase, subunit A"/>
    <property type="match status" value="1"/>
</dbReference>
<dbReference type="Pfam" id="PF00884">
    <property type="entry name" value="Sulfatase"/>
    <property type="match status" value="1"/>
</dbReference>
<gene>
    <name evidence="4" type="ORF">DB32_004942</name>
</gene>
<dbReference type="CDD" id="cd16148">
    <property type="entry name" value="sulfatase_like"/>
    <property type="match status" value="1"/>
</dbReference>
<evidence type="ECO:0000259" key="3">
    <source>
        <dbReference type="Pfam" id="PF00884"/>
    </source>
</evidence>
<sequence length="789" mass="85672">MSNRTLRALVIASSTAIVSSIVVSCGSSSAGSSSSATPSAPTAAAETEATPAEPGAAPAATAPSAAAAPERVRVRYDLAAHLERVELRQGDAQVVDFGVPAGSMYTLGGWRTRVGRDRVEGDVTASVIENVTGFVLVPSDVAGPRTLRIRARAVRDGRVTVYVDGETIGYATLPTDGTWGMIEVALPAERLRVGENSVQLRVSRTGSLPGVPSAGLLLDWMRLGPADDAHASEGPPVQLARGEGEARALAIPDGWTAGWTMEVPEAARLRGIARGTGRIEVIAHRDGEAPRTMGTVEASADGRPFDLDLAAVGANIARLDLRATGDVTLTRPAVVTLDARPLRSASDERRPRLRNVLVYLTDTLRADKLRPYRAQTRVRTPALDAWVQNAALMLRGHSQENWTKPSVATLLSGLYPWEHNATTEDAIIPSSVQLLSERLRESEYYSGAFVANGFCSDRFGFEQGWNTFRNYIREGLRSQSQFVAADVLQWLDRRPQDQPFFLYVHTIDPHVPYMPPAEALAMYDPNPYSGIVDFGRDRELLEGIKIGRIRLNARDRERLEALYDGEITYHDTHFGSIIQALEARGIADETIVVFTADHGEEFWDHDSVGHGHSVFEELINVPLILRIPGVTDGAVTIEDSVGLVDVLPTIFDALGMPIPSDLSGESFLPQLLGASADAPRFTVTGFMDGWRAINVGRLKLIHRTERRIMLYDLVADPDETRDLAADHPIAVRYARGLLGLGLSGATRPPERRRSAPVRQERIEIDATTRAQLEALGYAGASRPQAPPED</sequence>
<name>A0A0F6W578_9BACT</name>
<feature type="region of interest" description="Disordered" evidence="1">
    <location>
        <begin position="744"/>
        <end position="763"/>
    </location>
</feature>
<feature type="domain" description="Sulfatase N-terminal" evidence="3">
    <location>
        <begin position="354"/>
        <end position="656"/>
    </location>
</feature>
<feature type="chain" id="PRO_5002511173" evidence="2">
    <location>
        <begin position="31"/>
        <end position="789"/>
    </location>
</feature>
<organism evidence="4 5">
    <name type="scientific">Sandaracinus amylolyticus</name>
    <dbReference type="NCBI Taxonomy" id="927083"/>
    <lineage>
        <taxon>Bacteria</taxon>
        <taxon>Pseudomonadati</taxon>
        <taxon>Myxococcota</taxon>
        <taxon>Polyangia</taxon>
        <taxon>Polyangiales</taxon>
        <taxon>Sandaracinaceae</taxon>
        <taxon>Sandaracinus</taxon>
    </lineage>
</organism>
<dbReference type="SUPFAM" id="SSF53649">
    <property type="entry name" value="Alkaline phosphatase-like"/>
    <property type="match status" value="1"/>
</dbReference>
<feature type="region of interest" description="Disordered" evidence="1">
    <location>
        <begin position="28"/>
        <end position="64"/>
    </location>
</feature>
<dbReference type="KEGG" id="samy:DB32_004942"/>
<evidence type="ECO:0000313" key="4">
    <source>
        <dbReference type="EMBL" id="AKF07793.1"/>
    </source>
</evidence>
<dbReference type="EMBL" id="CP011125">
    <property type="protein sequence ID" value="AKF07793.1"/>
    <property type="molecule type" value="Genomic_DNA"/>
</dbReference>
<dbReference type="PANTHER" id="PTHR43751">
    <property type="entry name" value="SULFATASE"/>
    <property type="match status" value="1"/>
</dbReference>
<evidence type="ECO:0000313" key="5">
    <source>
        <dbReference type="Proteomes" id="UP000034883"/>
    </source>
</evidence>
<dbReference type="InterPro" id="IPR000917">
    <property type="entry name" value="Sulfatase_N"/>
</dbReference>
<dbReference type="AlphaFoldDB" id="A0A0F6W578"/>